<evidence type="ECO:0000256" key="2">
    <source>
        <dbReference type="SAM" id="MobiDB-lite"/>
    </source>
</evidence>
<dbReference type="SUPFAM" id="SSF56349">
    <property type="entry name" value="DNA breaking-rejoining enzymes"/>
    <property type="match status" value="1"/>
</dbReference>
<feature type="compositionally biased region" description="Basic and acidic residues" evidence="2">
    <location>
        <begin position="204"/>
        <end position="214"/>
    </location>
</feature>
<evidence type="ECO:0000313" key="3">
    <source>
        <dbReference type="EMBL" id="TWI05389.1"/>
    </source>
</evidence>
<sequence>MTKKKARKDGWKRVEQGIYKRVWADGSGGALLAKITLPGGAQKNSGSMPYFTNTRDSQATEAAVLKAVRRWRTDNLEAKDIHGQDAGLRQDEQDDMLGYWFTQYIADATLTRVAHDAREKGKTWTTWDVVPLLDHEPESPRERAARIEHEEAQCRDPMKAEWLRIYRQAEAETCQRLDGGLPRGVSVVDTTWTTKQDALRRAAAKRGETYDPPKRQKSPPIPAPFNRPRMGAQVLDTKWAAAKWDRDHAVQVLREQAHGIMSYHPTAVGKRELEDVAKDMATRVAQNTANRRMVCFVRVYRRGRDVWRRRPSFEKLNGRMERVERAWWPHDALPTDGIKWKQPEKSKSPEIITDEDWALILGQIHTTCRNPDKVIEPTTVAGLYWCRATAARRGNAHKLEWRDITPPKEARLQRTPEDREWVALLRDVKTPTGQPTDIEIPLLVGGSETEDGVRPLLLARAWVLAQRAMTGELDDRARAALDGDWETATERERMRARRTVREQLMADLGTPDDLARDLRAGRLKGRVFGGSRDKLTAAWSRLRDRAVSKLEGRLEEAERQGDQEQAGLLAAQITRIRNEKLHSMRHSRMTEITGMLLPQDAARFSGHKTLGMVMHYYHTTPANVANKLRAATQQKSAADEQDQLVRLIEGLDEETRQGLIAALQKQASTRE</sequence>
<keyword evidence="4" id="KW-1185">Reference proteome</keyword>
<dbReference type="AlphaFoldDB" id="A0A562LCI0"/>
<name>A0A562LCI0_9GAMM</name>
<dbReference type="InterPro" id="IPR011010">
    <property type="entry name" value="DNA_brk_join_enz"/>
</dbReference>
<keyword evidence="1" id="KW-0233">DNA recombination</keyword>
<dbReference type="GO" id="GO:0006310">
    <property type="term" value="P:DNA recombination"/>
    <property type="evidence" value="ECO:0007669"/>
    <property type="project" value="UniProtKB-KW"/>
</dbReference>
<evidence type="ECO:0000313" key="4">
    <source>
        <dbReference type="Proteomes" id="UP000316471"/>
    </source>
</evidence>
<accession>A0A562LCI0</accession>
<organism evidence="3 4">
    <name type="scientific">Aerolutibacter ruishenii</name>
    <dbReference type="NCBI Taxonomy" id="686800"/>
    <lineage>
        <taxon>Bacteria</taxon>
        <taxon>Pseudomonadati</taxon>
        <taxon>Pseudomonadota</taxon>
        <taxon>Gammaproteobacteria</taxon>
        <taxon>Lysobacterales</taxon>
        <taxon>Lysobacteraceae</taxon>
        <taxon>Aerolutibacter</taxon>
    </lineage>
</organism>
<dbReference type="Gene3D" id="1.10.443.10">
    <property type="entry name" value="Intergrase catalytic core"/>
    <property type="match status" value="1"/>
</dbReference>
<dbReference type="GO" id="GO:0003677">
    <property type="term" value="F:DNA binding"/>
    <property type="evidence" value="ECO:0007669"/>
    <property type="project" value="InterPro"/>
</dbReference>
<dbReference type="OrthoDB" id="9795573at2"/>
<dbReference type="Proteomes" id="UP000316471">
    <property type="component" value="Unassembled WGS sequence"/>
</dbReference>
<feature type="region of interest" description="Disordered" evidence="2">
    <location>
        <begin position="204"/>
        <end position="228"/>
    </location>
</feature>
<gene>
    <name evidence="3" type="ORF">IP93_03061</name>
</gene>
<reference evidence="3 4" key="1">
    <citation type="journal article" date="2015" name="Stand. Genomic Sci.">
        <title>Genomic Encyclopedia of Bacterial and Archaeal Type Strains, Phase III: the genomes of soil and plant-associated and newly described type strains.</title>
        <authorList>
            <person name="Whitman W.B."/>
            <person name="Woyke T."/>
            <person name="Klenk H.P."/>
            <person name="Zhou Y."/>
            <person name="Lilburn T.G."/>
            <person name="Beck B.J."/>
            <person name="De Vos P."/>
            <person name="Vandamme P."/>
            <person name="Eisen J.A."/>
            <person name="Garrity G."/>
            <person name="Hugenholtz P."/>
            <person name="Kyrpides N.C."/>
        </authorList>
    </citation>
    <scope>NUCLEOTIDE SEQUENCE [LARGE SCALE GENOMIC DNA]</scope>
    <source>
        <strain evidence="3 4">CGMCC 1.10136</strain>
    </source>
</reference>
<dbReference type="EMBL" id="VLKP01000020">
    <property type="protein sequence ID" value="TWI05389.1"/>
    <property type="molecule type" value="Genomic_DNA"/>
</dbReference>
<dbReference type="GO" id="GO:0015074">
    <property type="term" value="P:DNA integration"/>
    <property type="evidence" value="ECO:0007669"/>
    <property type="project" value="InterPro"/>
</dbReference>
<proteinExistence type="predicted"/>
<comment type="caution">
    <text evidence="3">The sequence shown here is derived from an EMBL/GenBank/DDBJ whole genome shotgun (WGS) entry which is preliminary data.</text>
</comment>
<evidence type="ECO:0000256" key="1">
    <source>
        <dbReference type="ARBA" id="ARBA00023172"/>
    </source>
</evidence>
<dbReference type="InterPro" id="IPR013762">
    <property type="entry name" value="Integrase-like_cat_sf"/>
</dbReference>
<dbReference type="RefSeq" id="WP_144817124.1">
    <property type="nucleotide sequence ID" value="NZ_VLKP01000020.1"/>
</dbReference>
<protein>
    <submittedName>
        <fullName evidence="3">Uncharacterized protein</fullName>
    </submittedName>
</protein>